<dbReference type="GeneID" id="102372993"/>
<evidence type="ECO:0000313" key="3">
    <source>
        <dbReference type="Proteomes" id="UP000189705"/>
    </source>
</evidence>
<sequence>MFSGLGVCRAMAQVELLWAAASLMLLGALVGMCMKCQQSAAKRENKELHQQRSRRGNRQTFEVIRTYSIPVARLEQIKSPDSDPVIRSSKKFLTSDLDRDSQDCEATYVDPIATDYYNCGKYLRPPNEKDQDAHAYQNVMVGGASQNAEPDDADDYENSAAIQMWKQSEMSESAEDDLDEPDYVNTGPGALPS</sequence>
<dbReference type="Proteomes" id="UP000189705">
    <property type="component" value="Unplaced"/>
</dbReference>
<gene>
    <name evidence="4" type="primary">LAT2</name>
</gene>
<keyword evidence="2" id="KW-1133">Transmembrane helix</keyword>
<keyword evidence="2" id="KW-0812">Transmembrane</keyword>
<evidence type="ECO:0000313" key="4">
    <source>
        <dbReference type="RefSeq" id="XP_006029218.1"/>
    </source>
</evidence>
<proteinExistence type="predicted"/>
<evidence type="ECO:0000256" key="2">
    <source>
        <dbReference type="SAM" id="Phobius"/>
    </source>
</evidence>
<dbReference type="GO" id="GO:0005886">
    <property type="term" value="C:plasma membrane"/>
    <property type="evidence" value="ECO:0007669"/>
    <property type="project" value="TreeGrafter"/>
</dbReference>
<evidence type="ECO:0000256" key="1">
    <source>
        <dbReference type="SAM" id="MobiDB-lite"/>
    </source>
</evidence>
<organism evidence="3 4">
    <name type="scientific">Alligator sinensis</name>
    <name type="common">Chinese alligator</name>
    <dbReference type="NCBI Taxonomy" id="38654"/>
    <lineage>
        <taxon>Eukaryota</taxon>
        <taxon>Metazoa</taxon>
        <taxon>Chordata</taxon>
        <taxon>Craniata</taxon>
        <taxon>Vertebrata</taxon>
        <taxon>Euteleostomi</taxon>
        <taxon>Archelosauria</taxon>
        <taxon>Archosauria</taxon>
        <taxon>Crocodylia</taxon>
        <taxon>Alligatoridae</taxon>
        <taxon>Alligatorinae</taxon>
        <taxon>Alligator</taxon>
    </lineage>
</organism>
<dbReference type="RefSeq" id="XP_006029218.1">
    <property type="nucleotide sequence ID" value="XM_006029156.3"/>
</dbReference>
<keyword evidence="2" id="KW-0472">Membrane</keyword>
<dbReference type="KEGG" id="asn:102372993"/>
<dbReference type="GO" id="GO:0019722">
    <property type="term" value="P:calcium-mediated signaling"/>
    <property type="evidence" value="ECO:0007669"/>
    <property type="project" value="TreeGrafter"/>
</dbReference>
<accession>A0A1U7SER1</accession>
<dbReference type="STRING" id="38654.A0A1U7SER1"/>
<feature type="region of interest" description="Disordered" evidence="1">
    <location>
        <begin position="144"/>
        <end position="193"/>
    </location>
</feature>
<dbReference type="GO" id="GO:0042113">
    <property type="term" value="P:B cell activation"/>
    <property type="evidence" value="ECO:0007669"/>
    <property type="project" value="InterPro"/>
</dbReference>
<dbReference type="InterPro" id="IPR031428">
    <property type="entry name" value="LAT2"/>
</dbReference>
<reference evidence="4" key="1">
    <citation type="submission" date="2025-08" db="UniProtKB">
        <authorList>
            <consortium name="RefSeq"/>
        </authorList>
    </citation>
    <scope>IDENTIFICATION</scope>
</reference>
<name>A0A1U7SER1_ALLSI</name>
<dbReference type="OrthoDB" id="9447847at2759"/>
<feature type="transmembrane region" description="Helical" evidence="2">
    <location>
        <begin position="16"/>
        <end position="34"/>
    </location>
</feature>
<keyword evidence="3" id="KW-1185">Reference proteome</keyword>
<dbReference type="PANTHER" id="PTHR15646:SF5">
    <property type="entry name" value="LINKER FOR ACTIVATION OF T-CELLS FAMILY MEMBER 2"/>
    <property type="match status" value="1"/>
</dbReference>
<feature type="compositionally biased region" description="Acidic residues" evidence="1">
    <location>
        <begin position="172"/>
        <end position="182"/>
    </location>
</feature>
<dbReference type="eggNOG" id="ENOG502SH0N">
    <property type="taxonomic scope" value="Eukaryota"/>
</dbReference>
<dbReference type="InParanoid" id="A0A1U7SER1"/>
<protein>
    <submittedName>
        <fullName evidence="4">Linker for activation of T-cells family member 2 isoform X1</fullName>
    </submittedName>
</protein>
<dbReference type="Pfam" id="PF15703">
    <property type="entry name" value="LAT2"/>
    <property type="match status" value="1"/>
</dbReference>
<dbReference type="GO" id="GO:0050853">
    <property type="term" value="P:B cell receptor signaling pathway"/>
    <property type="evidence" value="ECO:0007669"/>
    <property type="project" value="TreeGrafter"/>
</dbReference>
<dbReference type="AlphaFoldDB" id="A0A1U7SER1"/>
<dbReference type="CTD" id="7462"/>
<dbReference type="FunCoup" id="A0A1U7SER1">
    <property type="interactions" value="17"/>
</dbReference>
<dbReference type="PANTHER" id="PTHR15646">
    <property type="entry name" value="LINKER FOR ACTIVATION OF T-CELLS FAMILY MEMBER 2"/>
    <property type="match status" value="1"/>
</dbReference>